<dbReference type="Proteomes" id="UP000252189">
    <property type="component" value="Unassembled WGS sequence"/>
</dbReference>
<name>A0A368N9S2_9EURY</name>
<dbReference type="RefSeq" id="WP_114448826.1">
    <property type="nucleotide sequence ID" value="NZ_QPHM01000001.1"/>
</dbReference>
<keyword evidence="2" id="KW-1003">Cell membrane</keyword>
<feature type="transmembrane region" description="Helical" evidence="7">
    <location>
        <begin position="300"/>
        <end position="324"/>
    </location>
</feature>
<dbReference type="Pfam" id="PF01478">
    <property type="entry name" value="Peptidase_A24"/>
    <property type="match status" value="1"/>
</dbReference>
<feature type="transmembrane region" description="Helical" evidence="7">
    <location>
        <begin position="118"/>
        <end position="145"/>
    </location>
</feature>
<feature type="region of interest" description="Disordered" evidence="6">
    <location>
        <begin position="211"/>
        <end position="249"/>
    </location>
</feature>
<evidence type="ECO:0000313" key="10">
    <source>
        <dbReference type="EMBL" id="RCU47278.1"/>
    </source>
</evidence>
<accession>A0A368N9S2</accession>
<dbReference type="AlphaFoldDB" id="A0A368N9S2"/>
<keyword evidence="4 7" id="KW-1133">Transmembrane helix</keyword>
<feature type="compositionally biased region" description="Low complexity" evidence="6">
    <location>
        <begin position="226"/>
        <end position="235"/>
    </location>
</feature>
<evidence type="ECO:0000259" key="9">
    <source>
        <dbReference type="Pfam" id="PF06847"/>
    </source>
</evidence>
<keyword evidence="11" id="KW-1185">Reference proteome</keyword>
<dbReference type="InterPro" id="IPR052218">
    <property type="entry name" value="Preflagellin_Peptidase"/>
</dbReference>
<evidence type="ECO:0000313" key="11">
    <source>
        <dbReference type="Proteomes" id="UP000252189"/>
    </source>
</evidence>
<dbReference type="Pfam" id="PF06847">
    <property type="entry name" value="Arc_PepC_II"/>
    <property type="match status" value="1"/>
</dbReference>
<protein>
    <submittedName>
        <fullName evidence="10">Prepilin peptidase</fullName>
    </submittedName>
</protein>
<organism evidence="10 11">
    <name type="scientific">Haloplanus salinus</name>
    <dbReference type="NCBI Taxonomy" id="1126245"/>
    <lineage>
        <taxon>Archaea</taxon>
        <taxon>Methanobacteriati</taxon>
        <taxon>Methanobacteriota</taxon>
        <taxon>Stenosarchaea group</taxon>
        <taxon>Halobacteria</taxon>
        <taxon>Halobacteriales</taxon>
        <taxon>Haloferacaceae</taxon>
        <taxon>Haloplanus</taxon>
    </lineage>
</organism>
<evidence type="ECO:0000256" key="6">
    <source>
        <dbReference type="SAM" id="MobiDB-lite"/>
    </source>
</evidence>
<dbReference type="GO" id="GO:0005886">
    <property type="term" value="C:plasma membrane"/>
    <property type="evidence" value="ECO:0007669"/>
    <property type="project" value="UniProtKB-SubCell"/>
</dbReference>
<comment type="caution">
    <text evidence="10">The sequence shown here is derived from an EMBL/GenBank/DDBJ whole genome shotgun (WGS) entry which is preliminary data.</text>
</comment>
<feature type="transmembrane region" description="Helical" evidence="7">
    <location>
        <begin position="95"/>
        <end position="112"/>
    </location>
</feature>
<evidence type="ECO:0000256" key="1">
    <source>
        <dbReference type="ARBA" id="ARBA00004651"/>
    </source>
</evidence>
<evidence type="ECO:0000256" key="5">
    <source>
        <dbReference type="ARBA" id="ARBA00023136"/>
    </source>
</evidence>
<sequence length="330" mass="35526">MLGATTDLLRLIAVPALGWAAWRDVRTRRLPNRLWTPLVAIGLLTLVVDAVGHLPVTTVDDRLFLVRVGVSLLILVPLAYGLWWFGGVGGADAKALMTLAVLFPTYPVFYLATDAYPLVATTLGVFSLTILTNAVLVGLAYPLYLGARNTLRGDRSLVMFVGRRTDVSALPTEHGRLFEDGEGFTRHGLDIDALRMYLRWRGTTLPALRAAPERHRDPESIDGTSDPTDGAVDAGDVGGGAAPSPADLDPDFDADYDDPWAAERFLDDVEGSAYGTTPETLREGLGVVTTRETVWLSPGVPFIVPLFLGLVVALTYGDLLFGLLRALGVA</sequence>
<evidence type="ECO:0000259" key="8">
    <source>
        <dbReference type="Pfam" id="PF01478"/>
    </source>
</evidence>
<feature type="domain" description="Prepilin type IV endopeptidase peptidase" evidence="8">
    <location>
        <begin position="12"/>
        <end position="141"/>
    </location>
</feature>
<dbReference type="PANTHER" id="PTHR36506">
    <property type="entry name" value="PREFLAGELLIN PEPTIDASE"/>
    <property type="match status" value="1"/>
</dbReference>
<keyword evidence="3 7" id="KW-0812">Transmembrane</keyword>
<dbReference type="PANTHER" id="PTHR36506:SF1">
    <property type="entry name" value="PREFLAGELLIN PEPTIDASE"/>
    <property type="match status" value="1"/>
</dbReference>
<keyword evidence="5 7" id="KW-0472">Membrane</keyword>
<feature type="transmembrane region" description="Helical" evidence="7">
    <location>
        <begin position="64"/>
        <end position="83"/>
    </location>
</feature>
<dbReference type="InterPro" id="IPR009655">
    <property type="entry name" value="Preflagellin_peptidase_C"/>
</dbReference>
<dbReference type="Gene3D" id="1.20.120.1220">
    <property type="match status" value="1"/>
</dbReference>
<gene>
    <name evidence="10" type="ORF">DU504_08175</name>
</gene>
<comment type="subcellular location">
    <subcellularLocation>
        <location evidence="1">Cell membrane</location>
        <topology evidence="1">Multi-pass membrane protein</topology>
    </subcellularLocation>
</comment>
<evidence type="ECO:0000256" key="7">
    <source>
        <dbReference type="SAM" id="Phobius"/>
    </source>
</evidence>
<dbReference type="EMBL" id="QPHM01000001">
    <property type="protein sequence ID" value="RCU47278.1"/>
    <property type="molecule type" value="Genomic_DNA"/>
</dbReference>
<dbReference type="OrthoDB" id="19094at2157"/>
<feature type="transmembrane region" description="Helical" evidence="7">
    <location>
        <begin position="34"/>
        <end position="52"/>
    </location>
</feature>
<dbReference type="InterPro" id="IPR000045">
    <property type="entry name" value="Prepilin_IV_endopep_pep"/>
</dbReference>
<proteinExistence type="predicted"/>
<dbReference type="GO" id="GO:0004190">
    <property type="term" value="F:aspartic-type endopeptidase activity"/>
    <property type="evidence" value="ECO:0007669"/>
    <property type="project" value="InterPro"/>
</dbReference>
<reference evidence="10 11" key="1">
    <citation type="submission" date="2018-07" db="EMBL/GenBank/DDBJ databases">
        <title>Genome sequences of Haloplanus salinus JCM 18368T.</title>
        <authorList>
            <person name="Kim Y.B."/>
            <person name="Roh S.W."/>
        </authorList>
    </citation>
    <scope>NUCLEOTIDE SEQUENCE [LARGE SCALE GENOMIC DNA]</scope>
    <source>
        <strain evidence="10 11">JCM 18368</strain>
    </source>
</reference>
<evidence type="ECO:0000256" key="3">
    <source>
        <dbReference type="ARBA" id="ARBA00022692"/>
    </source>
</evidence>
<feature type="domain" description="Preflagellin peptidase C-terminal" evidence="9">
    <location>
        <begin position="291"/>
        <end position="319"/>
    </location>
</feature>
<evidence type="ECO:0000256" key="2">
    <source>
        <dbReference type="ARBA" id="ARBA00022475"/>
    </source>
</evidence>
<evidence type="ECO:0000256" key="4">
    <source>
        <dbReference type="ARBA" id="ARBA00022989"/>
    </source>
</evidence>